<gene>
    <name evidence="3" type="ORF">ACFP3R_36010</name>
</gene>
<evidence type="ECO:0000313" key="4">
    <source>
        <dbReference type="Proteomes" id="UP001596220"/>
    </source>
</evidence>
<keyword evidence="4" id="KW-1185">Reference proteome</keyword>
<evidence type="ECO:0000313" key="3">
    <source>
        <dbReference type="EMBL" id="MFC6094700.1"/>
    </source>
</evidence>
<dbReference type="InterPro" id="IPR027805">
    <property type="entry name" value="Transposase_HTH_dom"/>
</dbReference>
<sequence length="59" mass="6513">MLLTLVLLRHNLPQALAADLFGISQPTVSRIFRRVAPLIDQVTCPPTPHHCPKPCTAGW</sequence>
<accession>A0ABW1PI59</accession>
<evidence type="ECO:0000256" key="1">
    <source>
        <dbReference type="SAM" id="SignalP"/>
    </source>
</evidence>
<dbReference type="EMBL" id="JBHSQO010000071">
    <property type="protein sequence ID" value="MFC6094700.1"/>
    <property type="molecule type" value="Genomic_DNA"/>
</dbReference>
<comment type="caution">
    <text evidence="3">The sequence shown here is derived from an EMBL/GenBank/DDBJ whole genome shotgun (WGS) entry which is preliminary data.</text>
</comment>
<feature type="chain" id="PRO_5045260357" evidence="1">
    <location>
        <begin position="18"/>
        <end position="59"/>
    </location>
</feature>
<keyword evidence="1" id="KW-0732">Signal</keyword>
<protein>
    <submittedName>
        <fullName evidence="3">Transposase family protein</fullName>
    </submittedName>
</protein>
<proteinExistence type="predicted"/>
<reference evidence="4" key="1">
    <citation type="journal article" date="2019" name="Int. J. Syst. Evol. Microbiol.">
        <title>The Global Catalogue of Microorganisms (GCM) 10K type strain sequencing project: providing services to taxonomists for standard genome sequencing and annotation.</title>
        <authorList>
            <consortium name="The Broad Institute Genomics Platform"/>
            <consortium name="The Broad Institute Genome Sequencing Center for Infectious Disease"/>
            <person name="Wu L."/>
            <person name="Ma J."/>
        </authorList>
    </citation>
    <scope>NUCLEOTIDE SEQUENCE [LARGE SCALE GENOMIC DNA]</scope>
    <source>
        <strain evidence="4">CGMCC 4.7246</strain>
    </source>
</reference>
<name>A0ABW1PI59_9PSEU</name>
<evidence type="ECO:0000259" key="2">
    <source>
        <dbReference type="Pfam" id="PF13613"/>
    </source>
</evidence>
<feature type="signal peptide" evidence="1">
    <location>
        <begin position="1"/>
        <end position="17"/>
    </location>
</feature>
<dbReference type="Proteomes" id="UP001596220">
    <property type="component" value="Unassembled WGS sequence"/>
</dbReference>
<dbReference type="Gene3D" id="1.10.260.40">
    <property type="entry name" value="lambda repressor-like DNA-binding domains"/>
    <property type="match status" value="1"/>
</dbReference>
<organism evidence="3 4">
    <name type="scientific">Saccharothrix lopnurensis</name>
    <dbReference type="NCBI Taxonomy" id="1670621"/>
    <lineage>
        <taxon>Bacteria</taxon>
        <taxon>Bacillati</taxon>
        <taxon>Actinomycetota</taxon>
        <taxon>Actinomycetes</taxon>
        <taxon>Pseudonocardiales</taxon>
        <taxon>Pseudonocardiaceae</taxon>
        <taxon>Saccharothrix</taxon>
    </lineage>
</organism>
<dbReference type="RefSeq" id="WP_380643204.1">
    <property type="nucleotide sequence ID" value="NZ_JBHSQO010000071.1"/>
</dbReference>
<dbReference type="InterPro" id="IPR010982">
    <property type="entry name" value="Lambda_DNA-bd_dom_sf"/>
</dbReference>
<feature type="domain" description="Transposase Helix-turn-helix" evidence="2">
    <location>
        <begin position="1"/>
        <end position="44"/>
    </location>
</feature>
<dbReference type="Pfam" id="PF13613">
    <property type="entry name" value="HTH_Tnp_4"/>
    <property type="match status" value="1"/>
</dbReference>